<sequence length="29" mass="3353">MAVRPQLLPVVMLIAKDKTHLMGHFHQQL</sequence>
<protein>
    <submittedName>
        <fullName evidence="1">Uncharacterized protein</fullName>
    </submittedName>
</protein>
<reference evidence="1" key="1">
    <citation type="submission" date="2020-02" db="EMBL/GenBank/DDBJ databases">
        <authorList>
            <person name="Meier V. D."/>
        </authorList>
    </citation>
    <scope>NUCLEOTIDE SEQUENCE</scope>
    <source>
        <strain evidence="1">AVDCRST_MAG94</strain>
    </source>
</reference>
<proteinExistence type="predicted"/>
<dbReference type="EMBL" id="CADCTY010001443">
    <property type="protein sequence ID" value="CAA9370669.1"/>
    <property type="molecule type" value="Genomic_DNA"/>
</dbReference>
<dbReference type="AlphaFoldDB" id="A0A6J4MWA5"/>
<name>A0A6J4MWA5_9CYAN</name>
<gene>
    <name evidence="1" type="ORF">AVDCRST_MAG94-4141</name>
</gene>
<organism evidence="1">
    <name type="scientific">uncultured Leptolyngbya sp</name>
    <dbReference type="NCBI Taxonomy" id="332963"/>
    <lineage>
        <taxon>Bacteria</taxon>
        <taxon>Bacillati</taxon>
        <taxon>Cyanobacteriota</taxon>
        <taxon>Cyanophyceae</taxon>
        <taxon>Leptolyngbyales</taxon>
        <taxon>Leptolyngbyaceae</taxon>
        <taxon>Leptolyngbya group</taxon>
        <taxon>Leptolyngbya</taxon>
        <taxon>environmental samples</taxon>
    </lineage>
</organism>
<evidence type="ECO:0000313" key="1">
    <source>
        <dbReference type="EMBL" id="CAA9370669.1"/>
    </source>
</evidence>
<accession>A0A6J4MWA5</accession>
<feature type="non-terminal residue" evidence="1">
    <location>
        <position position="29"/>
    </location>
</feature>